<accession>A0A4Y2QGG4</accession>
<organism evidence="2 3">
    <name type="scientific">Araneus ventricosus</name>
    <name type="common">Orbweaver spider</name>
    <name type="synonym">Epeira ventricosa</name>
    <dbReference type="NCBI Taxonomy" id="182803"/>
    <lineage>
        <taxon>Eukaryota</taxon>
        <taxon>Metazoa</taxon>
        <taxon>Ecdysozoa</taxon>
        <taxon>Arthropoda</taxon>
        <taxon>Chelicerata</taxon>
        <taxon>Arachnida</taxon>
        <taxon>Araneae</taxon>
        <taxon>Araneomorphae</taxon>
        <taxon>Entelegynae</taxon>
        <taxon>Araneoidea</taxon>
        <taxon>Araneidae</taxon>
        <taxon>Araneus</taxon>
    </lineage>
</organism>
<reference evidence="2 3" key="1">
    <citation type="journal article" date="2019" name="Sci. Rep.">
        <title>Orb-weaving spider Araneus ventricosus genome elucidates the spidroin gene catalogue.</title>
        <authorList>
            <person name="Kono N."/>
            <person name="Nakamura H."/>
            <person name="Ohtoshi R."/>
            <person name="Moran D.A.P."/>
            <person name="Shinohara A."/>
            <person name="Yoshida Y."/>
            <person name="Fujiwara M."/>
            <person name="Mori M."/>
            <person name="Tomita M."/>
            <person name="Arakawa K."/>
        </authorList>
    </citation>
    <scope>NUCLEOTIDE SEQUENCE [LARGE SCALE GENOMIC DNA]</scope>
</reference>
<proteinExistence type="predicted"/>
<evidence type="ECO:0000256" key="1">
    <source>
        <dbReference type="SAM" id="MobiDB-lite"/>
    </source>
</evidence>
<protein>
    <submittedName>
        <fullName evidence="2">Uncharacterized protein</fullName>
    </submittedName>
</protein>
<keyword evidence="3" id="KW-1185">Reference proteome</keyword>
<dbReference type="EMBL" id="BGPR01013797">
    <property type="protein sequence ID" value="GBN62287.1"/>
    <property type="molecule type" value="Genomic_DNA"/>
</dbReference>
<dbReference type="AlphaFoldDB" id="A0A4Y2QGG4"/>
<evidence type="ECO:0000313" key="3">
    <source>
        <dbReference type="Proteomes" id="UP000499080"/>
    </source>
</evidence>
<gene>
    <name evidence="2" type="ORF">AVEN_5727_1</name>
</gene>
<dbReference type="Proteomes" id="UP000499080">
    <property type="component" value="Unassembled WGS sequence"/>
</dbReference>
<name>A0A4Y2QGG4_ARAVE</name>
<comment type="caution">
    <text evidence="2">The sequence shown here is derived from an EMBL/GenBank/DDBJ whole genome shotgun (WGS) entry which is preliminary data.</text>
</comment>
<sequence length="108" mass="12249">MNMDDSYKLNPPSKSMDENSYDHIVKILSSFPTQAIDEICSKAKMLRERLYQVQLSDTSDIDAEADLVLNDFAADANLHDSDENEICLPHNKSLDYSKETSNTSMEEI</sequence>
<feature type="region of interest" description="Disordered" evidence="1">
    <location>
        <begin position="88"/>
        <end position="108"/>
    </location>
</feature>
<evidence type="ECO:0000313" key="2">
    <source>
        <dbReference type="EMBL" id="GBN62287.1"/>
    </source>
</evidence>
<feature type="compositionally biased region" description="Polar residues" evidence="1">
    <location>
        <begin position="99"/>
        <end position="108"/>
    </location>
</feature>